<evidence type="ECO:0000256" key="6">
    <source>
        <dbReference type="ARBA" id="ARBA00023033"/>
    </source>
</evidence>
<gene>
    <name evidence="10" type="primary">LOC115559586</name>
</gene>
<reference evidence="10" key="2">
    <citation type="submission" date="2025-09" db="UniProtKB">
        <authorList>
            <consortium name="Ensembl"/>
        </authorList>
    </citation>
    <scope>IDENTIFICATION</scope>
</reference>
<keyword evidence="6 8" id="KW-0503">Monooxygenase</keyword>
<keyword evidence="11" id="KW-1185">Reference proteome</keyword>
<evidence type="ECO:0000256" key="1">
    <source>
        <dbReference type="ARBA" id="ARBA00010617"/>
    </source>
</evidence>
<dbReference type="SUPFAM" id="SSF48264">
    <property type="entry name" value="Cytochrome P450"/>
    <property type="match status" value="1"/>
</dbReference>
<evidence type="ECO:0000256" key="9">
    <source>
        <dbReference type="SAM" id="Phobius"/>
    </source>
</evidence>
<dbReference type="GO" id="GO:0005506">
    <property type="term" value="F:iron ion binding"/>
    <property type="evidence" value="ECO:0007669"/>
    <property type="project" value="InterPro"/>
</dbReference>
<comment type="cofactor">
    <cofactor evidence="7">
        <name>heme</name>
        <dbReference type="ChEBI" id="CHEBI:30413"/>
    </cofactor>
</comment>
<dbReference type="InterPro" id="IPR050705">
    <property type="entry name" value="Cytochrome_P450_3A"/>
</dbReference>
<evidence type="ECO:0000256" key="2">
    <source>
        <dbReference type="ARBA" id="ARBA00022617"/>
    </source>
</evidence>
<protein>
    <submittedName>
        <fullName evidence="10">Cytochrome P450 3A27-like</fullName>
    </submittedName>
</protein>
<feature type="transmembrane region" description="Helical" evidence="9">
    <location>
        <begin position="6"/>
        <end position="28"/>
    </location>
</feature>
<dbReference type="GO" id="GO:0008395">
    <property type="term" value="F:steroid hydroxylase activity"/>
    <property type="evidence" value="ECO:0007669"/>
    <property type="project" value="TreeGrafter"/>
</dbReference>
<sequence>MFFLPFFSVTTWTLIVLALTLLLLYGIWPFNHFKKMGVRGPRPFPFMGTLPYFMKKGQHFTLECNKKYGDVWGQFDGLSPLLMVADPEMLKVILVKECYSTFTNRRIFAKDIFGPLKDGITMVKDDRWKRIRSTISPSFTSGRLKQVFPIVERYADRLVKTLDTEKPDQSVDVKKFVGPYSLDVMTSASFSIDTDTTVNPDAPLSVQLRNLLKFKIWPFFLIMALPFTQHLFRLTGISVLNKTSVDYFYNLVRRVQHDHKEDKSGHSDFLQLMIESEIQESDIKDGVEPSKGMTDPEIVSQAFLFIFGGFDTTSTTLTYILYNLALNPDAQQTLQQKIDVHFSKDSPVSYEDLMNLEYLDNVISESMRLLPTAPLIDRVCKKTFQINGLTIPEGTAVGVPLSNIHRDPRFWTSPELFKPERFSKDHGEDIHPYAYMPFGLGPRNCVGMRFAVMVMKMVLVRLLRDHCVETCKDTVVRHTSFLTDADTWLIVETRSHHVSNCFNINLLLIWIKYLPYLDMLHFFLSFFLSSFRYLWSLIRFFSPRSRSSLRLVEGNCNPPSTIKSAQQFYLLS</sequence>
<dbReference type="InterPro" id="IPR001128">
    <property type="entry name" value="Cyt_P450"/>
</dbReference>
<dbReference type="PANTHER" id="PTHR24302">
    <property type="entry name" value="CYTOCHROME P450 FAMILY 3"/>
    <property type="match status" value="1"/>
</dbReference>
<dbReference type="PRINTS" id="PR00463">
    <property type="entry name" value="EP450I"/>
</dbReference>
<keyword evidence="9" id="KW-0812">Transmembrane</keyword>
<dbReference type="PRINTS" id="PR00385">
    <property type="entry name" value="P450"/>
</dbReference>
<dbReference type="PANTHER" id="PTHR24302:SF17">
    <property type="entry name" value="CYTOCHROME P450, FAMILY 3, SUBFAMILY C, POLYPEPTIDE 4-RELATED"/>
    <property type="match status" value="1"/>
</dbReference>
<evidence type="ECO:0000313" key="11">
    <source>
        <dbReference type="Proteomes" id="UP000694546"/>
    </source>
</evidence>
<keyword evidence="9" id="KW-0472">Membrane</keyword>
<feature type="binding site" description="axial binding residue" evidence="7">
    <location>
        <position position="445"/>
    </location>
    <ligand>
        <name>heme</name>
        <dbReference type="ChEBI" id="CHEBI:30413"/>
    </ligand>
    <ligandPart>
        <name>Fe</name>
        <dbReference type="ChEBI" id="CHEBI:18248"/>
    </ligandPart>
</feature>
<evidence type="ECO:0000256" key="4">
    <source>
        <dbReference type="ARBA" id="ARBA00023002"/>
    </source>
</evidence>
<accession>A0A8C5BD77</accession>
<dbReference type="InterPro" id="IPR002401">
    <property type="entry name" value="Cyt_P450_E_grp-I"/>
</dbReference>
<name>A0A8C5BD77_GADMO</name>
<dbReference type="InterPro" id="IPR036396">
    <property type="entry name" value="Cyt_P450_sf"/>
</dbReference>
<keyword evidence="9" id="KW-1133">Transmembrane helix</keyword>
<proteinExistence type="inferred from homology"/>
<comment type="similarity">
    <text evidence="1 8">Belongs to the cytochrome P450 family.</text>
</comment>
<dbReference type="Gene3D" id="1.10.630.10">
    <property type="entry name" value="Cytochrome P450"/>
    <property type="match status" value="1"/>
</dbReference>
<evidence type="ECO:0000256" key="5">
    <source>
        <dbReference type="ARBA" id="ARBA00023004"/>
    </source>
</evidence>
<dbReference type="AlphaFoldDB" id="A0A8C5BD77"/>
<dbReference type="InterPro" id="IPR017972">
    <property type="entry name" value="Cyt_P450_CS"/>
</dbReference>
<dbReference type="Pfam" id="PF00067">
    <property type="entry name" value="p450"/>
    <property type="match status" value="1"/>
</dbReference>
<dbReference type="Ensembl" id="ENSGMOT00000066854.1">
    <property type="protein sequence ID" value="ENSGMOP00000044338.1"/>
    <property type="gene ID" value="ENSGMOG00000013358.2"/>
</dbReference>
<dbReference type="Proteomes" id="UP000694546">
    <property type="component" value="Chromosome 15"/>
</dbReference>
<evidence type="ECO:0000256" key="3">
    <source>
        <dbReference type="ARBA" id="ARBA00022723"/>
    </source>
</evidence>
<keyword evidence="5 7" id="KW-0408">Iron</keyword>
<evidence type="ECO:0000256" key="8">
    <source>
        <dbReference type="RuleBase" id="RU000461"/>
    </source>
</evidence>
<organism evidence="10 11">
    <name type="scientific">Gadus morhua</name>
    <name type="common">Atlantic cod</name>
    <dbReference type="NCBI Taxonomy" id="8049"/>
    <lineage>
        <taxon>Eukaryota</taxon>
        <taxon>Metazoa</taxon>
        <taxon>Chordata</taxon>
        <taxon>Craniata</taxon>
        <taxon>Vertebrata</taxon>
        <taxon>Euteleostomi</taxon>
        <taxon>Actinopterygii</taxon>
        <taxon>Neopterygii</taxon>
        <taxon>Teleostei</taxon>
        <taxon>Neoteleostei</taxon>
        <taxon>Acanthomorphata</taxon>
        <taxon>Zeiogadaria</taxon>
        <taxon>Gadariae</taxon>
        <taxon>Gadiformes</taxon>
        <taxon>Gadoidei</taxon>
        <taxon>Gadidae</taxon>
        <taxon>Gadus</taxon>
    </lineage>
</organism>
<keyword evidence="4 8" id="KW-0560">Oxidoreductase</keyword>
<reference evidence="10" key="1">
    <citation type="submission" date="2025-08" db="UniProtKB">
        <authorList>
            <consortium name="Ensembl"/>
        </authorList>
    </citation>
    <scope>IDENTIFICATION</scope>
</reference>
<dbReference type="GeneTree" id="ENSGT00950000182958"/>
<dbReference type="GO" id="GO:0016712">
    <property type="term" value="F:oxidoreductase activity, acting on paired donors, with incorporation or reduction of molecular oxygen, reduced flavin or flavoprotein as one donor, and incorporation of one atom of oxygen"/>
    <property type="evidence" value="ECO:0007669"/>
    <property type="project" value="UniProtKB-EC"/>
</dbReference>
<evidence type="ECO:0000256" key="7">
    <source>
        <dbReference type="PIRSR" id="PIRSR602401-1"/>
    </source>
</evidence>
<keyword evidence="2 7" id="KW-0349">Heme</keyword>
<evidence type="ECO:0000313" key="10">
    <source>
        <dbReference type="Ensembl" id="ENSGMOP00000044338.1"/>
    </source>
</evidence>
<dbReference type="PROSITE" id="PS00086">
    <property type="entry name" value="CYTOCHROME_P450"/>
    <property type="match status" value="1"/>
</dbReference>
<dbReference type="GO" id="GO:0020037">
    <property type="term" value="F:heme binding"/>
    <property type="evidence" value="ECO:0007669"/>
    <property type="project" value="InterPro"/>
</dbReference>
<keyword evidence="3 7" id="KW-0479">Metal-binding</keyword>